<dbReference type="RefSeq" id="XP_030383655.1">
    <property type="nucleotide sequence ID" value="XM_030527795.1"/>
</dbReference>
<dbReference type="Pfam" id="PF18036">
    <property type="entry name" value="Ubiquitin_4"/>
    <property type="match status" value="1"/>
</dbReference>
<protein>
    <submittedName>
        <fullName evidence="3">Uncharacterized protein LOC115631129</fullName>
    </submittedName>
</protein>
<evidence type="ECO:0000313" key="3">
    <source>
        <dbReference type="RefSeq" id="XP_030383655.1"/>
    </source>
</evidence>
<proteinExistence type="predicted"/>
<dbReference type="Gene3D" id="3.10.20.90">
    <property type="entry name" value="Phosphatidylinositol 3-kinase Catalytic Subunit, Chain A, domain 1"/>
    <property type="match status" value="1"/>
</dbReference>
<dbReference type="Proteomes" id="UP000504634">
    <property type="component" value="Unplaced"/>
</dbReference>
<accession>A0A6J2U6R0</accession>
<keyword evidence="2" id="KW-1185">Reference proteome</keyword>
<reference evidence="3" key="1">
    <citation type="submission" date="2025-08" db="UniProtKB">
        <authorList>
            <consortium name="RefSeq"/>
        </authorList>
    </citation>
    <scope>IDENTIFICATION</scope>
    <source>
        <strain evidence="3">11010-0011.00</strain>
        <tissue evidence="3">Whole body</tissue>
    </source>
</reference>
<dbReference type="GeneID" id="115631129"/>
<organism evidence="2 3">
    <name type="scientific">Drosophila lebanonensis</name>
    <name type="common">Fruit fly</name>
    <name type="synonym">Scaptodrosophila lebanonensis</name>
    <dbReference type="NCBI Taxonomy" id="7225"/>
    <lineage>
        <taxon>Eukaryota</taxon>
        <taxon>Metazoa</taxon>
        <taxon>Ecdysozoa</taxon>
        <taxon>Arthropoda</taxon>
        <taxon>Hexapoda</taxon>
        <taxon>Insecta</taxon>
        <taxon>Pterygota</taxon>
        <taxon>Neoptera</taxon>
        <taxon>Endopterygota</taxon>
        <taxon>Diptera</taxon>
        <taxon>Brachycera</taxon>
        <taxon>Muscomorpha</taxon>
        <taxon>Ephydroidea</taxon>
        <taxon>Drosophilidae</taxon>
        <taxon>Scaptodrosophila</taxon>
    </lineage>
</organism>
<feature type="domain" description="SNRNP25 ubiquitin-like" evidence="1">
    <location>
        <begin position="208"/>
        <end position="262"/>
    </location>
</feature>
<evidence type="ECO:0000259" key="1">
    <source>
        <dbReference type="Pfam" id="PF18036"/>
    </source>
</evidence>
<evidence type="ECO:0000313" key="2">
    <source>
        <dbReference type="Proteomes" id="UP000504634"/>
    </source>
</evidence>
<dbReference type="AlphaFoldDB" id="A0A6J2U6R0"/>
<name>A0A6J2U6R0_DROLE</name>
<dbReference type="InterPro" id="IPR040610">
    <property type="entry name" value="SNRNP25_ubiquitin"/>
</dbReference>
<sequence length="271" mass="31660">MDRHRGERWHRHQQPETLTYRKLKYMPVNLRKKAIREARNRNEPIVGKRRRHGRRKTNKKDEDFERCEHNAMLAATAEEMKQILKQPECADLLSDIPYDVTTTELLGEIAIAEGRATTIYVERDGLSTLTIVLHQEQPTIANLKHAIGEISHAQHTRTQRDRHEERLRRRGITKTKQAIDELKSCVPQQVDSMPPRSTGELVCSSLRNGHEHRAHVSWRFLWRAFTLFNVDTNQPINDENGRATLTDLGIENGATLKFVHRVKYFGRKRKK</sequence>
<gene>
    <name evidence="3" type="primary">LOC115631129</name>
</gene>
<dbReference type="OrthoDB" id="72819at2759"/>